<gene>
    <name evidence="2" type="ORF">JOF59_006103</name>
</gene>
<sequence length="349" mass="38541">MPSPAVFGVSAAWKRFEPALTAFSRARQQRFSDAQAVTLDQQRLDAARQATEKAQLNPKRHAAALKQLQIAEQRHREAQHRFQAADCRLTDSVQALQMAQKALTNPEEKEKAALLVLRAEQKAFSGSLLVTSVESTGESTTPAAVGVVAASTAKNIPLNHPDGRVCPVCEKGGLQPGQFRHRKCEAGKLVQVEETLEVLPLSPAVIHEQRHHDRRSEYRRLVAIAEQREPTMRGIRRKGSSKRARIEQSRDAVLVRCGGLCENPGCAGQPADVKDDGSAILEVDHVHALEDDGSDLPWNMVALCPNCHRVKTYGRTRRELTKVLAELARQRHAALGSPEIHKEPHATWP</sequence>
<evidence type="ECO:0000313" key="3">
    <source>
        <dbReference type="Proteomes" id="UP001519311"/>
    </source>
</evidence>
<keyword evidence="3" id="KW-1185">Reference proteome</keyword>
<reference evidence="2 3" key="1">
    <citation type="submission" date="2021-03" db="EMBL/GenBank/DDBJ databases">
        <title>Sequencing the genomes of 1000 actinobacteria strains.</title>
        <authorList>
            <person name="Klenk H.-P."/>
        </authorList>
    </citation>
    <scope>NUCLEOTIDE SEQUENCE [LARGE SCALE GENOMIC DNA]</scope>
    <source>
        <strain evidence="2 3">DSM 40843</strain>
    </source>
</reference>
<dbReference type="InterPro" id="IPR002711">
    <property type="entry name" value="HNH"/>
</dbReference>
<dbReference type="InterPro" id="IPR003615">
    <property type="entry name" value="HNH_nuc"/>
</dbReference>
<dbReference type="RefSeq" id="WP_209471532.1">
    <property type="nucleotide sequence ID" value="NZ_BMWJ01000011.1"/>
</dbReference>
<dbReference type="Pfam" id="PF01844">
    <property type="entry name" value="HNH"/>
    <property type="match status" value="1"/>
</dbReference>
<accession>A0ABS4VIJ4</accession>
<name>A0ABS4VIJ4_9ACTN</name>
<dbReference type="EMBL" id="JAGINS010000002">
    <property type="protein sequence ID" value="MBP2363611.1"/>
    <property type="molecule type" value="Genomic_DNA"/>
</dbReference>
<dbReference type="CDD" id="cd00085">
    <property type="entry name" value="HNHc"/>
    <property type="match status" value="1"/>
</dbReference>
<comment type="caution">
    <text evidence="2">The sequence shown here is derived from an EMBL/GenBank/DDBJ whole genome shotgun (WGS) entry which is preliminary data.</text>
</comment>
<keyword evidence="2" id="KW-0255">Endonuclease</keyword>
<dbReference type="Gene3D" id="1.10.30.50">
    <property type="match status" value="1"/>
</dbReference>
<dbReference type="GO" id="GO:0004519">
    <property type="term" value="F:endonuclease activity"/>
    <property type="evidence" value="ECO:0007669"/>
    <property type="project" value="UniProtKB-KW"/>
</dbReference>
<dbReference type="Proteomes" id="UP001519311">
    <property type="component" value="Unassembled WGS sequence"/>
</dbReference>
<proteinExistence type="predicted"/>
<keyword evidence="2" id="KW-0540">Nuclease</keyword>
<evidence type="ECO:0000259" key="1">
    <source>
        <dbReference type="SMART" id="SM00507"/>
    </source>
</evidence>
<feature type="domain" description="HNH nuclease" evidence="1">
    <location>
        <begin position="248"/>
        <end position="309"/>
    </location>
</feature>
<protein>
    <submittedName>
        <fullName evidence="2">5-methylcytosine-specific restriction endonuclease McrA</fullName>
    </submittedName>
</protein>
<dbReference type="SMART" id="SM00507">
    <property type="entry name" value="HNHc"/>
    <property type="match status" value="1"/>
</dbReference>
<keyword evidence="2" id="KW-0378">Hydrolase</keyword>
<evidence type="ECO:0000313" key="2">
    <source>
        <dbReference type="EMBL" id="MBP2363611.1"/>
    </source>
</evidence>
<organism evidence="2 3">
    <name type="scientific">Streptomyces clavifer</name>
    <dbReference type="NCBI Taxonomy" id="68188"/>
    <lineage>
        <taxon>Bacteria</taxon>
        <taxon>Bacillati</taxon>
        <taxon>Actinomycetota</taxon>
        <taxon>Actinomycetes</taxon>
        <taxon>Kitasatosporales</taxon>
        <taxon>Streptomycetaceae</taxon>
        <taxon>Streptomyces</taxon>
    </lineage>
</organism>